<evidence type="ECO:0000313" key="2">
    <source>
        <dbReference type="Proteomes" id="UP000050833"/>
    </source>
</evidence>
<keyword evidence="2" id="KW-1185">Reference proteome</keyword>
<comment type="caution">
    <text evidence="1">The sequence shown here is derived from an EMBL/GenBank/DDBJ whole genome shotgun (WGS) entry which is preliminary data.</text>
</comment>
<proteinExistence type="predicted"/>
<dbReference type="RefSeq" id="WP_055941455.1">
    <property type="nucleotide sequence ID" value="NZ_LLKB01000001.1"/>
</dbReference>
<dbReference type="EMBL" id="LLKB01000001">
    <property type="protein sequence ID" value="KQC86175.1"/>
    <property type="molecule type" value="Genomic_DNA"/>
</dbReference>
<evidence type="ECO:0000313" key="1">
    <source>
        <dbReference type="EMBL" id="KQC86175.1"/>
    </source>
</evidence>
<gene>
    <name evidence="1" type="ORF">APZ18_02990</name>
</gene>
<dbReference type="Proteomes" id="UP000050833">
    <property type="component" value="Unassembled WGS sequence"/>
</dbReference>
<protein>
    <submittedName>
        <fullName evidence="1">Uncharacterized protein</fullName>
    </submittedName>
</protein>
<name>A0AAW3JV10_9FIRM</name>
<sequence length="327" mass="38372">MFSDEYKKMIENMNRISQSVPVKLQNMFQENLQLRSILSQDISTELSNRLTEIKSQMKDFSRVSEQLSEVIPSFQLSEEVREFIQEAKESESLSEEEFEKRYGEEFEVCKVLGSNGWVVSGHSNPRYIKNWYRALIEGEPDKIICFFEEDDGRVIKNITATLEQKYDDPVNKNYYSRGMKAFQDNDYMTSAMYLVGLLEARVNALVQFPPRAKYREKYSDKGFGGIKQDQFAETDTFFTKRYYFLDVYPSLIAFLNRLFVDGEYTFEKGVEPPYINRNWLLHGKCCREIDRFECIQLLNALETIENVLGNKKKEGDLSDKQYGENEV</sequence>
<reference evidence="1 2" key="1">
    <citation type="submission" date="2015-10" db="EMBL/GenBank/DDBJ databases">
        <title>Butyribacter intestini gen. nov., sp. nov., a butyric acid-producing bacterium of the family Lachnospiraceae isolated from the human faeces.</title>
        <authorList>
            <person name="Zou Y."/>
            <person name="Xue W."/>
            <person name="Luo G."/>
            <person name="Lv M."/>
        </authorList>
    </citation>
    <scope>NUCLEOTIDE SEQUENCE [LARGE SCALE GENOMIC DNA]</scope>
    <source>
        <strain evidence="1 2">TF01-11</strain>
    </source>
</reference>
<dbReference type="AlphaFoldDB" id="A0AAW3JV10"/>
<organism evidence="1 2">
    <name type="scientific">Butyribacter intestini</name>
    <dbReference type="NCBI Taxonomy" id="1703332"/>
    <lineage>
        <taxon>Bacteria</taxon>
        <taxon>Bacillati</taxon>
        <taxon>Bacillota</taxon>
        <taxon>Clostridia</taxon>
        <taxon>Lachnospirales</taxon>
        <taxon>Lachnospiraceae</taxon>
        <taxon>Butyribacter</taxon>
    </lineage>
</organism>
<accession>A0AAW3JV10</accession>